<dbReference type="AlphaFoldDB" id="A0A1Y1UPN8"/>
<dbReference type="EMBL" id="MCFH01000111">
    <property type="protein sequence ID" value="ORX39474.1"/>
    <property type="molecule type" value="Genomic_DNA"/>
</dbReference>
<evidence type="ECO:0000313" key="1">
    <source>
        <dbReference type="EMBL" id="ORX39474.1"/>
    </source>
</evidence>
<protein>
    <submittedName>
        <fullName evidence="1">Uncharacterized protein</fullName>
    </submittedName>
</protein>
<proteinExistence type="predicted"/>
<reference evidence="1 2" key="2">
    <citation type="submission" date="2016-08" db="EMBL/GenBank/DDBJ databases">
        <title>Pervasive Adenine N6-methylation of Active Genes in Fungi.</title>
        <authorList>
            <consortium name="DOE Joint Genome Institute"/>
            <person name="Mondo S.J."/>
            <person name="Dannebaum R.O."/>
            <person name="Kuo R.C."/>
            <person name="Labutti K."/>
            <person name="Haridas S."/>
            <person name="Kuo A."/>
            <person name="Salamov A."/>
            <person name="Ahrendt S.R."/>
            <person name="Lipzen A."/>
            <person name="Sullivan W."/>
            <person name="Andreopoulos W.B."/>
            <person name="Clum A."/>
            <person name="Lindquist E."/>
            <person name="Daum C."/>
            <person name="Ramamoorthy G.K."/>
            <person name="Gryganskyi A."/>
            <person name="Culley D."/>
            <person name="Magnuson J.K."/>
            <person name="James T.Y."/>
            <person name="O'Malley M.A."/>
            <person name="Stajich J.E."/>
            <person name="Spatafora J.W."/>
            <person name="Visel A."/>
            <person name="Grigoriev I.V."/>
        </authorList>
    </citation>
    <scope>NUCLEOTIDE SEQUENCE [LARGE SCALE GENOMIC DNA]</scope>
    <source>
        <strain evidence="2">finn</strain>
    </source>
</reference>
<reference evidence="1 2" key="1">
    <citation type="submission" date="2016-08" db="EMBL/GenBank/DDBJ databases">
        <title>Genomes of anaerobic fungi encode conserved fungal cellulosomes for biomass hydrolysis.</title>
        <authorList>
            <consortium name="DOE Joint Genome Institute"/>
            <person name="Haitjema C.H."/>
            <person name="Gilmore S.P."/>
            <person name="Henske J.K."/>
            <person name="Solomon K.V."/>
            <person name="De Groot R."/>
            <person name="Kuo A."/>
            <person name="Mondo S.J."/>
            <person name="Salamov A.A."/>
            <person name="Labutti K."/>
            <person name="Zhao Z."/>
            <person name="Chiniquy J."/>
            <person name="Barry K."/>
            <person name="Brewer H.M."/>
            <person name="Purvine S.O."/>
            <person name="Wright A.T."/>
            <person name="Boxma B."/>
            <person name="Van Alen T."/>
            <person name="Hackstein J.H."/>
            <person name="Baker S.E."/>
            <person name="Grigoriev I.V."/>
            <person name="O'Malley M.A."/>
        </authorList>
    </citation>
    <scope>NUCLEOTIDE SEQUENCE [LARGE SCALE GENOMIC DNA]</scope>
    <source>
        <strain evidence="2">finn</strain>
    </source>
</reference>
<comment type="caution">
    <text evidence="1">The sequence shown here is derived from an EMBL/GenBank/DDBJ whole genome shotgun (WGS) entry which is preliminary data.</text>
</comment>
<dbReference type="Proteomes" id="UP000193719">
    <property type="component" value="Unassembled WGS sequence"/>
</dbReference>
<accession>A0A1Y1UPN8</accession>
<organism evidence="1 2">
    <name type="scientific">Piromyces finnis</name>
    <dbReference type="NCBI Taxonomy" id="1754191"/>
    <lineage>
        <taxon>Eukaryota</taxon>
        <taxon>Fungi</taxon>
        <taxon>Fungi incertae sedis</taxon>
        <taxon>Chytridiomycota</taxon>
        <taxon>Chytridiomycota incertae sedis</taxon>
        <taxon>Neocallimastigomycetes</taxon>
        <taxon>Neocallimastigales</taxon>
        <taxon>Neocallimastigaceae</taxon>
        <taxon>Piromyces</taxon>
    </lineage>
</organism>
<name>A0A1Y1UPN8_9FUNG</name>
<keyword evidence="2" id="KW-1185">Reference proteome</keyword>
<gene>
    <name evidence="1" type="ORF">BCR36DRAFT_441502</name>
</gene>
<sequence>MPEEALRQQNKILTLQRVTGISDKDNDVDMWYETNMHAWTDLHKIDDKKGNLRMVLTYCPRVAVPRRLEDALLMVQMEKSTQTWRP</sequence>
<evidence type="ECO:0000313" key="2">
    <source>
        <dbReference type="Proteomes" id="UP000193719"/>
    </source>
</evidence>